<dbReference type="RefSeq" id="WP_206643198.1">
    <property type="nucleotide sequence ID" value="NZ_CP071247.1"/>
</dbReference>
<name>A0ABX7MNX4_9GAMM</name>
<dbReference type="EMBL" id="CP071247">
    <property type="protein sequence ID" value="QSP93976.1"/>
    <property type="molecule type" value="Genomic_DNA"/>
</dbReference>
<evidence type="ECO:0008006" key="4">
    <source>
        <dbReference type="Google" id="ProtNLM"/>
    </source>
</evidence>
<dbReference type="PANTHER" id="PTHR32309:SF13">
    <property type="entry name" value="FERRIC ENTEROBACTIN TRANSPORT PROTEIN FEPE"/>
    <property type="match status" value="1"/>
</dbReference>
<accession>A0ABX7MNX4</accession>
<proteinExistence type="predicted"/>
<feature type="transmembrane region" description="Helical" evidence="1">
    <location>
        <begin position="33"/>
        <end position="56"/>
    </location>
</feature>
<feature type="transmembrane region" description="Helical" evidence="1">
    <location>
        <begin position="440"/>
        <end position="461"/>
    </location>
</feature>
<evidence type="ECO:0000313" key="2">
    <source>
        <dbReference type="EMBL" id="QSP93976.1"/>
    </source>
</evidence>
<sequence>MNAPVQQVESPKKGFLFRVVVYGSHLQPGKRRALYIGILLACLAVIWVPIVLLVTFKPATYVSEWTLILPGTGNGLAVSLESIGQASASVASPFTNSSVDPVASYKGIATSKPVLALAASKLGMSVAKFGAPRIKLVDQTSLMEFQLKAPNPQLAQKKSYALYEALQTQLDQLRDDETRHLTDSGLAMISDFNEKLEQAQQSKLEFQIESDIVSFEQFSGLITRLEDSRYRNQELQSDYEALLFQIATMQQGLNLTDETLRAAIALRSDEAFQQQLQRHAEVHTQMSSIDGIWGDDHPQLKQLHAAHDTVNGELTRRGRQVTKSTAYTTAELIELGNHTAQDKVLLELLSLIAERNGLAKRIQTEAQFIEKLQQRIEESAEDSVALENLSRKQQVATAVFSTALAKQDIGNADRYSSYPLVQMLAPPTLPDQPDRLTHKLALIGGAGATLSLIMGLSLLWIRKPWLQKILKSA</sequence>
<dbReference type="Proteomes" id="UP000663555">
    <property type="component" value="Chromosome"/>
</dbReference>
<keyword evidence="1" id="KW-0472">Membrane</keyword>
<dbReference type="PANTHER" id="PTHR32309">
    <property type="entry name" value="TYROSINE-PROTEIN KINASE"/>
    <property type="match status" value="1"/>
</dbReference>
<keyword evidence="1" id="KW-1133">Transmembrane helix</keyword>
<evidence type="ECO:0000313" key="3">
    <source>
        <dbReference type="Proteomes" id="UP000663555"/>
    </source>
</evidence>
<evidence type="ECO:0000256" key="1">
    <source>
        <dbReference type="SAM" id="Phobius"/>
    </source>
</evidence>
<protein>
    <recommendedName>
        <fullName evidence="4">Lipopolysaccharide biosynthesis protein</fullName>
    </recommendedName>
</protein>
<keyword evidence="1" id="KW-0812">Transmembrane</keyword>
<dbReference type="InterPro" id="IPR050445">
    <property type="entry name" value="Bact_polysacc_biosynth/exp"/>
</dbReference>
<gene>
    <name evidence="2" type="ORF">LPB19_12320</name>
</gene>
<organism evidence="2 3">
    <name type="scientific">Marinobacter salinisoli</name>
    <dbReference type="NCBI Taxonomy" id="2769486"/>
    <lineage>
        <taxon>Bacteria</taxon>
        <taxon>Pseudomonadati</taxon>
        <taxon>Pseudomonadota</taxon>
        <taxon>Gammaproteobacteria</taxon>
        <taxon>Pseudomonadales</taxon>
        <taxon>Marinobacteraceae</taxon>
        <taxon>Marinobacter</taxon>
    </lineage>
</organism>
<reference evidence="2 3" key="1">
    <citation type="submission" date="2021-03" db="EMBL/GenBank/DDBJ databases">
        <title>Genome sequencing of Marinobacter sp. LPB0319.</title>
        <authorList>
            <person name="Kim J."/>
        </authorList>
    </citation>
    <scope>NUCLEOTIDE SEQUENCE [LARGE SCALE GENOMIC DNA]</scope>
    <source>
        <strain evidence="2 3">LPB0319</strain>
    </source>
</reference>
<keyword evidence="3" id="KW-1185">Reference proteome</keyword>